<feature type="signal peptide" evidence="1">
    <location>
        <begin position="1"/>
        <end position="19"/>
    </location>
</feature>
<evidence type="ECO:0000313" key="3">
    <source>
        <dbReference type="Proteomes" id="UP001231109"/>
    </source>
</evidence>
<keyword evidence="1" id="KW-0732">Signal</keyword>
<dbReference type="Proteomes" id="UP001231109">
    <property type="component" value="Unassembled WGS sequence"/>
</dbReference>
<evidence type="ECO:0000313" key="2">
    <source>
        <dbReference type="EMBL" id="MDP5138698.1"/>
    </source>
</evidence>
<reference evidence="2 3" key="1">
    <citation type="submission" date="2022-11" db="EMBL/GenBank/DDBJ databases">
        <title>Viruses from the air-sea interface of a natural surface slick.</title>
        <authorList>
            <person name="Rahlff J."/>
            <person name="Holmfeldt K."/>
        </authorList>
    </citation>
    <scope>NUCLEOTIDE SEQUENCE [LARGE SCALE GENOMIC DNA]</scope>
    <source>
        <strain evidence="2 3">SMS4</strain>
    </source>
</reference>
<comment type="caution">
    <text evidence="2">The sequence shown here is derived from an EMBL/GenBank/DDBJ whole genome shotgun (WGS) entry which is preliminary data.</text>
</comment>
<name>A0ABT9I5L8_9GAMM</name>
<protein>
    <submittedName>
        <fullName evidence="2">Uncharacterized protein</fullName>
    </submittedName>
</protein>
<proteinExistence type="predicted"/>
<sequence length="127" mass="13994">MKSINFLIFLILFSGSAIAQNYVCGKAEVVIEKLGEYESSRIHVTAKKDERETSLWLHSIDYISGTCITNEKNQSKILINGHCGGSGCSEKTYTIIDARTLMVELVPVQGKNNLSVAESILGKKILE</sequence>
<dbReference type="RefSeq" id="WP_305977801.1">
    <property type="nucleotide sequence ID" value="NZ_JAPJDZ010000253.1"/>
</dbReference>
<gene>
    <name evidence="2" type="ORF">ORJ04_22375</name>
</gene>
<organism evidence="2 3">
    <name type="scientific">Rheinheimera baltica</name>
    <dbReference type="NCBI Taxonomy" id="67576"/>
    <lineage>
        <taxon>Bacteria</taxon>
        <taxon>Pseudomonadati</taxon>
        <taxon>Pseudomonadota</taxon>
        <taxon>Gammaproteobacteria</taxon>
        <taxon>Chromatiales</taxon>
        <taxon>Chromatiaceae</taxon>
        <taxon>Rheinheimera</taxon>
    </lineage>
</organism>
<feature type="chain" id="PRO_5047532397" evidence="1">
    <location>
        <begin position="20"/>
        <end position="127"/>
    </location>
</feature>
<dbReference type="EMBL" id="JAPJDZ010000253">
    <property type="protein sequence ID" value="MDP5138698.1"/>
    <property type="molecule type" value="Genomic_DNA"/>
</dbReference>
<accession>A0ABT9I5L8</accession>
<keyword evidence="3" id="KW-1185">Reference proteome</keyword>
<evidence type="ECO:0000256" key="1">
    <source>
        <dbReference type="SAM" id="SignalP"/>
    </source>
</evidence>